<dbReference type="InParanoid" id="E4UUP0"/>
<dbReference type="GeneID" id="10029121"/>
<name>E4UUP0_ARTGP</name>
<evidence type="ECO:0000313" key="2">
    <source>
        <dbReference type="Proteomes" id="UP000002669"/>
    </source>
</evidence>
<reference evidence="2" key="1">
    <citation type="journal article" date="2012" name="MBio">
        <title>Comparative genome analysis of Trichophyton rubrum and related dermatophytes reveals candidate genes involved in infection.</title>
        <authorList>
            <person name="Martinez D.A."/>
            <person name="Oliver B.G."/>
            <person name="Graeser Y."/>
            <person name="Goldberg J.M."/>
            <person name="Li W."/>
            <person name="Martinez-Rossi N.M."/>
            <person name="Monod M."/>
            <person name="Shelest E."/>
            <person name="Barton R.C."/>
            <person name="Birch E."/>
            <person name="Brakhage A.A."/>
            <person name="Chen Z."/>
            <person name="Gurr S.J."/>
            <person name="Heiman D."/>
            <person name="Heitman J."/>
            <person name="Kosti I."/>
            <person name="Rossi A."/>
            <person name="Saif S."/>
            <person name="Samalova M."/>
            <person name="Saunders C.W."/>
            <person name="Shea T."/>
            <person name="Summerbell R.C."/>
            <person name="Xu J."/>
            <person name="Young S."/>
            <person name="Zeng Q."/>
            <person name="Birren B.W."/>
            <person name="Cuomo C.A."/>
            <person name="White T.C."/>
        </authorList>
    </citation>
    <scope>NUCLEOTIDE SEQUENCE [LARGE SCALE GENOMIC DNA]</scope>
    <source>
        <strain evidence="2">ATCC MYA-4604 / CBS 118893</strain>
    </source>
</reference>
<dbReference type="VEuPathDB" id="FungiDB:MGYG_04009"/>
<keyword evidence="2" id="KW-1185">Reference proteome</keyword>
<dbReference type="AlphaFoldDB" id="E4UUP0"/>
<accession>E4UUP0</accession>
<dbReference type="RefSeq" id="XP_003173837.1">
    <property type="nucleotide sequence ID" value="XM_003173789.1"/>
</dbReference>
<dbReference type="HOGENOM" id="CLU_1124288_0_0_1"/>
<dbReference type="EMBL" id="DS989824">
    <property type="protein sequence ID" value="EFR01007.1"/>
    <property type="molecule type" value="Genomic_DNA"/>
</dbReference>
<proteinExistence type="predicted"/>
<organism evidence="2">
    <name type="scientific">Arthroderma gypseum (strain ATCC MYA-4604 / CBS 118893)</name>
    <name type="common">Microsporum gypseum</name>
    <dbReference type="NCBI Taxonomy" id="535722"/>
    <lineage>
        <taxon>Eukaryota</taxon>
        <taxon>Fungi</taxon>
        <taxon>Dikarya</taxon>
        <taxon>Ascomycota</taxon>
        <taxon>Pezizomycotina</taxon>
        <taxon>Eurotiomycetes</taxon>
        <taxon>Eurotiomycetidae</taxon>
        <taxon>Onygenales</taxon>
        <taxon>Arthrodermataceae</taxon>
        <taxon>Nannizzia</taxon>
    </lineage>
</organism>
<gene>
    <name evidence="1" type="ORF">MGYG_04009</name>
</gene>
<evidence type="ECO:0000313" key="1">
    <source>
        <dbReference type="EMBL" id="EFR01007.1"/>
    </source>
</evidence>
<protein>
    <submittedName>
        <fullName evidence="1">Uncharacterized protein</fullName>
    </submittedName>
</protein>
<dbReference type="Proteomes" id="UP000002669">
    <property type="component" value="Unassembled WGS sequence"/>
</dbReference>
<sequence>MLCDLPSLRNGEPVQQYTESFSNLESDLRLLSNPIPSQNEHLWRDCVQKVLILQTKISCCSMVSTAIRDDGSQRQAKINELSDFTQQLIDIGSLYCEWHNYNHVKGIDIISTYRLDKIIALLVLTTYLRLLHVYEGLMPSLLNSPGYYGSLGSHSDITNAFSLSSSSDGLGNSVLSLESNPTAYTSSLLGLLNRLSHSTQRFVGQCYRIIQADKNGTAKGISNGIEEMLQTVVTQERDLRTRLNREI</sequence>